<dbReference type="EMBL" id="JAHLFJ010000009">
    <property type="protein sequence ID" value="MBU3855121.1"/>
    <property type="molecule type" value="Genomic_DNA"/>
</dbReference>
<gene>
    <name evidence="2" type="ORF">H9928_00925</name>
</gene>
<reference evidence="2" key="1">
    <citation type="journal article" date="2021" name="PeerJ">
        <title>Extensive microbial diversity within the chicken gut microbiome revealed by metagenomics and culture.</title>
        <authorList>
            <person name="Gilroy R."/>
            <person name="Ravi A."/>
            <person name="Getino M."/>
            <person name="Pursley I."/>
            <person name="Horton D.L."/>
            <person name="Alikhan N.F."/>
            <person name="Baker D."/>
            <person name="Gharbi K."/>
            <person name="Hall N."/>
            <person name="Watson M."/>
            <person name="Adriaenssens E.M."/>
            <person name="Foster-Nyarko E."/>
            <person name="Jarju S."/>
            <person name="Secka A."/>
            <person name="Antonio M."/>
            <person name="Oren A."/>
            <person name="Chaudhuri R.R."/>
            <person name="La Ragione R."/>
            <person name="Hildebrand F."/>
            <person name="Pallen M.J."/>
        </authorList>
    </citation>
    <scope>NUCLEOTIDE SEQUENCE</scope>
    <source>
        <strain evidence="2">8470</strain>
    </source>
</reference>
<sequence length="75" mass="8778">MDRPQQKRQSCQSHQRPPTLGYTNVYAPILGVVRDPRWGRTLECWLREEYGFDGYVASGSLTPEDLQLLDRHMEK</sequence>
<reference evidence="2" key="2">
    <citation type="submission" date="2021-04" db="EMBL/GenBank/DDBJ databases">
        <authorList>
            <person name="Gilroy R."/>
        </authorList>
    </citation>
    <scope>NUCLEOTIDE SEQUENCE</scope>
    <source>
        <strain evidence="2">8470</strain>
    </source>
</reference>
<proteinExistence type="predicted"/>
<dbReference type="AlphaFoldDB" id="A0A948X1W7"/>
<dbReference type="Proteomes" id="UP000784286">
    <property type="component" value="Unassembled WGS sequence"/>
</dbReference>
<protein>
    <submittedName>
        <fullName evidence="2">Uncharacterized protein</fullName>
    </submittedName>
</protein>
<evidence type="ECO:0000256" key="1">
    <source>
        <dbReference type="SAM" id="MobiDB-lite"/>
    </source>
</evidence>
<comment type="caution">
    <text evidence="2">The sequence shown here is derived from an EMBL/GenBank/DDBJ whole genome shotgun (WGS) entry which is preliminary data.</text>
</comment>
<evidence type="ECO:0000313" key="2">
    <source>
        <dbReference type="EMBL" id="MBU3855121.1"/>
    </source>
</evidence>
<organism evidence="2 3">
    <name type="scientific">Candidatus Phocaeicola excrementipullorum</name>
    <dbReference type="NCBI Taxonomy" id="2838731"/>
    <lineage>
        <taxon>Bacteria</taxon>
        <taxon>Pseudomonadati</taxon>
        <taxon>Bacteroidota</taxon>
        <taxon>Bacteroidia</taxon>
        <taxon>Bacteroidales</taxon>
        <taxon>Bacteroidaceae</taxon>
        <taxon>Phocaeicola</taxon>
    </lineage>
</organism>
<accession>A0A948X1W7</accession>
<name>A0A948X1W7_9BACT</name>
<feature type="compositionally biased region" description="Polar residues" evidence="1">
    <location>
        <begin position="7"/>
        <end position="16"/>
    </location>
</feature>
<feature type="region of interest" description="Disordered" evidence="1">
    <location>
        <begin position="1"/>
        <end position="20"/>
    </location>
</feature>
<evidence type="ECO:0000313" key="3">
    <source>
        <dbReference type="Proteomes" id="UP000784286"/>
    </source>
</evidence>